<feature type="compositionally biased region" description="Basic and acidic residues" evidence="3">
    <location>
        <begin position="260"/>
        <end position="269"/>
    </location>
</feature>
<evidence type="ECO:0000256" key="3">
    <source>
        <dbReference type="SAM" id="MobiDB-lite"/>
    </source>
</evidence>
<feature type="compositionally biased region" description="Basic and acidic residues" evidence="3">
    <location>
        <begin position="353"/>
        <end position="362"/>
    </location>
</feature>
<organism evidence="7 8">
    <name type="scientific">Ascaris lumbricoides</name>
    <name type="common">Giant roundworm</name>
    <dbReference type="NCBI Taxonomy" id="6252"/>
    <lineage>
        <taxon>Eukaryota</taxon>
        <taxon>Metazoa</taxon>
        <taxon>Ecdysozoa</taxon>
        <taxon>Nematoda</taxon>
        <taxon>Chromadorea</taxon>
        <taxon>Rhabditida</taxon>
        <taxon>Spirurina</taxon>
        <taxon>Ascaridomorpha</taxon>
        <taxon>Ascaridoidea</taxon>
        <taxon>Ascarididae</taxon>
        <taxon>Ascaris</taxon>
    </lineage>
</organism>
<dbReference type="SMART" id="SM01161">
    <property type="entry name" value="DUF1767"/>
    <property type="match status" value="1"/>
</dbReference>
<feature type="domain" description="RecQ-mediated genome instability protein 1 C-terminal OB-fold" evidence="5">
    <location>
        <begin position="470"/>
        <end position="578"/>
    </location>
</feature>
<dbReference type="GO" id="GO:0000724">
    <property type="term" value="P:double-strand break repair via homologous recombination"/>
    <property type="evidence" value="ECO:0007669"/>
    <property type="project" value="TreeGrafter"/>
</dbReference>
<feature type="domain" description="RMI1 N-terminal" evidence="6">
    <location>
        <begin position="13"/>
        <end position="55"/>
    </location>
</feature>
<dbReference type="WBParaSite" id="ALUE_0001299101-mRNA-1">
    <property type="protein sequence ID" value="ALUE_0001299101-mRNA-1"/>
    <property type="gene ID" value="ALUE_0001299101"/>
</dbReference>
<dbReference type="GO" id="GO:0031422">
    <property type="term" value="C:RecQ family helicase-topoisomerase III complex"/>
    <property type="evidence" value="ECO:0007669"/>
    <property type="project" value="TreeGrafter"/>
</dbReference>
<dbReference type="GO" id="GO:0000712">
    <property type="term" value="P:resolution of meiotic recombination intermediates"/>
    <property type="evidence" value="ECO:0007669"/>
    <property type="project" value="TreeGrafter"/>
</dbReference>
<evidence type="ECO:0000259" key="6">
    <source>
        <dbReference type="Pfam" id="PF21000"/>
    </source>
</evidence>
<evidence type="ECO:0000313" key="7">
    <source>
        <dbReference type="Proteomes" id="UP000036681"/>
    </source>
</evidence>
<sequence>MAVQFVYNYFFERHIPVNDDWLCEAVVYVQSQRDSLDNEILAAAVYEQWIFSDIKVSTEPTLSLPPSTNASKKFTFNANVVLQVNSVIDIGASLHSQFALLTYEFEDNSGFDLADADEKDNNSITKPRRMLLMELTDGHTTLKAIEYRPIKELSLLTCPGCKILLLGAILCRRNILLLTESNCSVLGGEDESLMRTNRPVEVMARMLGKDASKGTAQDRRATTAVNEHAASSDSKNDAVEKRTAVDGNAIQRSTPSRSRVKSDHSRDSFSSDWLHATPTGPSQGGRMVSKRVVSKRAVASASSSYKPVMEVKPLADRESASSGCSKRASSSSEPSTRAASNNKKSRPTNIEEETPRRVHVDSRGASLSKIARKESAAETPSTVSQFQPKRIKVEVCDEEVTVIGVKQSDSPFPSARSPFIKGTSMSSPANVSAPQQVSTEDHLVAKYREVEIVSIADALSASRFALGSIRRNIVAVMREVKVPLRIADDIWTMNVVLTDQSYKRLDCIVAHSVLVQLIGLTPEEAINIRASKDKNRRKEGTLRLKSVQESMQRLDVVWEVEFYACTSSTPVVRRMETLAQKLGLIR</sequence>
<feature type="compositionally biased region" description="Low complexity" evidence="3">
    <location>
        <begin position="295"/>
        <end position="304"/>
    </location>
</feature>
<dbReference type="InterPro" id="IPR049363">
    <property type="entry name" value="RMI1_N"/>
</dbReference>
<comment type="similarity">
    <text evidence="1">Belongs to the RMI1 family.</text>
</comment>
<feature type="compositionally biased region" description="Polar residues" evidence="3">
    <location>
        <begin position="223"/>
        <end position="233"/>
    </location>
</feature>
<dbReference type="Pfam" id="PF21000">
    <property type="entry name" value="RMI1_N_N"/>
    <property type="match status" value="1"/>
</dbReference>
<feature type="compositionally biased region" description="Basic and acidic residues" evidence="3">
    <location>
        <begin position="234"/>
        <end position="244"/>
    </location>
</feature>
<proteinExistence type="inferred from homology"/>
<name>A0A0M3I767_ASCLU</name>
<dbReference type="GO" id="GO:0016604">
    <property type="term" value="C:nuclear body"/>
    <property type="evidence" value="ECO:0007669"/>
    <property type="project" value="TreeGrafter"/>
</dbReference>
<dbReference type="InterPro" id="IPR042470">
    <property type="entry name" value="RMI1_N_C_sf"/>
</dbReference>
<feature type="compositionally biased region" description="Low complexity" evidence="3">
    <location>
        <begin position="320"/>
        <end position="340"/>
    </location>
</feature>
<dbReference type="PANTHER" id="PTHR14790:SF15">
    <property type="entry name" value="RECQ-MEDIATED GENOME INSTABILITY PROTEIN 1"/>
    <property type="match status" value="1"/>
</dbReference>
<feature type="region of interest" description="Disordered" evidence="3">
    <location>
        <begin position="208"/>
        <end position="384"/>
    </location>
</feature>
<protein>
    <recommendedName>
        <fullName evidence="2">RecQ-mediated genome instability protein 1</fullName>
    </recommendedName>
</protein>
<reference evidence="8" key="1">
    <citation type="submission" date="2017-02" db="UniProtKB">
        <authorList>
            <consortium name="WormBaseParasite"/>
        </authorList>
    </citation>
    <scope>IDENTIFICATION</scope>
</reference>
<dbReference type="Gene3D" id="2.40.50.770">
    <property type="entry name" value="RecQ-mediated genome instability protein Rmi1, C-terminal domain"/>
    <property type="match status" value="1"/>
</dbReference>
<dbReference type="GO" id="GO:0000166">
    <property type="term" value="F:nucleotide binding"/>
    <property type="evidence" value="ECO:0007669"/>
    <property type="project" value="InterPro"/>
</dbReference>
<dbReference type="PANTHER" id="PTHR14790">
    <property type="entry name" value="RECQ-MEDIATED GENOME INSTABILITY PROTEIN 1 RMI1"/>
    <property type="match status" value="1"/>
</dbReference>
<evidence type="ECO:0000313" key="8">
    <source>
        <dbReference type="WBParaSite" id="ALUE_0001299101-mRNA-1"/>
    </source>
</evidence>
<evidence type="ECO:0000259" key="5">
    <source>
        <dbReference type="Pfam" id="PF16099"/>
    </source>
</evidence>
<feature type="domain" description="RecQ mediated genome instability protein 1 OB-fold" evidence="4">
    <location>
        <begin position="65"/>
        <end position="199"/>
    </location>
</feature>
<keyword evidence="7" id="KW-1185">Reference proteome</keyword>
<evidence type="ECO:0000256" key="1">
    <source>
        <dbReference type="ARBA" id="ARBA00006395"/>
    </source>
</evidence>
<dbReference type="Pfam" id="PF08585">
    <property type="entry name" value="RMI1_N_C"/>
    <property type="match status" value="1"/>
</dbReference>
<dbReference type="InterPro" id="IPR013894">
    <property type="entry name" value="RMI1_OB"/>
</dbReference>
<accession>A0A0M3I767</accession>
<dbReference type="Pfam" id="PF16099">
    <property type="entry name" value="RMI1_C"/>
    <property type="match status" value="1"/>
</dbReference>
<evidence type="ECO:0000256" key="2">
    <source>
        <dbReference type="ARBA" id="ARBA00018987"/>
    </source>
</evidence>
<dbReference type="Proteomes" id="UP000036681">
    <property type="component" value="Unplaced"/>
</dbReference>
<evidence type="ECO:0000259" key="4">
    <source>
        <dbReference type="Pfam" id="PF08585"/>
    </source>
</evidence>
<dbReference type="AlphaFoldDB" id="A0A0M3I767"/>
<dbReference type="InterPro" id="IPR032199">
    <property type="entry name" value="RMI1_C"/>
</dbReference>
<feature type="compositionally biased region" description="Basic and acidic residues" evidence="3">
    <location>
        <begin position="208"/>
        <end position="221"/>
    </location>
</feature>